<keyword evidence="5" id="KW-0804">Transcription</keyword>
<dbReference type="Pfam" id="PF03466">
    <property type="entry name" value="LysR_substrate"/>
    <property type="match status" value="1"/>
</dbReference>
<dbReference type="PROSITE" id="PS50931">
    <property type="entry name" value="HTH_LYSR"/>
    <property type="match status" value="1"/>
</dbReference>
<evidence type="ECO:0000256" key="3">
    <source>
        <dbReference type="ARBA" id="ARBA00023125"/>
    </source>
</evidence>
<evidence type="ECO:0000256" key="2">
    <source>
        <dbReference type="ARBA" id="ARBA00023015"/>
    </source>
</evidence>
<proteinExistence type="inferred from homology"/>
<dbReference type="RefSeq" id="WP_052540361.1">
    <property type="nucleotide sequence ID" value="NZ_CP006842.1"/>
</dbReference>
<dbReference type="OrthoDB" id="3176554at2"/>
<dbReference type="STRING" id="1404245.CGLY_14870"/>
<dbReference type="Proteomes" id="UP000023703">
    <property type="component" value="Chromosome"/>
</dbReference>
<dbReference type="Pfam" id="PF00126">
    <property type="entry name" value="HTH_1"/>
    <property type="match status" value="1"/>
</dbReference>
<evidence type="ECO:0000256" key="4">
    <source>
        <dbReference type="ARBA" id="ARBA00023159"/>
    </source>
</evidence>
<keyword evidence="4" id="KW-0010">Activator</keyword>
<dbReference type="InterPro" id="IPR005119">
    <property type="entry name" value="LysR_subst-bd"/>
</dbReference>
<dbReference type="CDD" id="cd08414">
    <property type="entry name" value="PBP2_LTTR_aromatics_like"/>
    <property type="match status" value="1"/>
</dbReference>
<dbReference type="GO" id="GO:0032993">
    <property type="term" value="C:protein-DNA complex"/>
    <property type="evidence" value="ECO:0007669"/>
    <property type="project" value="TreeGrafter"/>
</dbReference>
<dbReference type="PANTHER" id="PTHR30346:SF28">
    <property type="entry name" value="HTH-TYPE TRANSCRIPTIONAL REGULATOR CYNR"/>
    <property type="match status" value="1"/>
</dbReference>
<sequence length="304" mass="32709">MASDFTFHQLRSFIAVAEESNFRRAALRLRVSQSPLTRQVQSLESALGVRLFNRAGRGVELSAAGTAFLAEAKVLLEVNDRARRVAADAAAGKTGSLSVGYTEPVAFDFLPHVLQQFRQEFPEVQLQLREMNSFESVDHLEHRGVDVAYLRPPVESQTVDLTMLHPDPLIAALPSGHPMSGRSTIALAELADERFVTYSQALGGGISGSTAQACAAAGFAPNFVDYASSTPMLMSLVASHIGVALVSHQFSLIPYLGVDFVKLSDVRAESFLALAARNDSNSPAAAALCDISVKVSELHFGRHN</sequence>
<gene>
    <name evidence="7" type="ORF">CGLY_14870</name>
</gene>
<dbReference type="eggNOG" id="COG0583">
    <property type="taxonomic scope" value="Bacteria"/>
</dbReference>
<dbReference type="Gene3D" id="3.40.190.10">
    <property type="entry name" value="Periplasmic binding protein-like II"/>
    <property type="match status" value="2"/>
</dbReference>
<dbReference type="InterPro" id="IPR036390">
    <property type="entry name" value="WH_DNA-bd_sf"/>
</dbReference>
<dbReference type="EMBL" id="CP006842">
    <property type="protein sequence ID" value="AHW65410.1"/>
    <property type="molecule type" value="Genomic_DNA"/>
</dbReference>
<dbReference type="HOGENOM" id="CLU_039613_6_4_11"/>
<dbReference type="SUPFAM" id="SSF53850">
    <property type="entry name" value="Periplasmic binding protein-like II"/>
    <property type="match status" value="1"/>
</dbReference>
<evidence type="ECO:0000259" key="6">
    <source>
        <dbReference type="PROSITE" id="PS50931"/>
    </source>
</evidence>
<keyword evidence="3" id="KW-0238">DNA-binding</keyword>
<evidence type="ECO:0000256" key="5">
    <source>
        <dbReference type="ARBA" id="ARBA00023163"/>
    </source>
</evidence>
<dbReference type="InterPro" id="IPR000847">
    <property type="entry name" value="LysR_HTH_N"/>
</dbReference>
<dbReference type="PANTHER" id="PTHR30346">
    <property type="entry name" value="TRANSCRIPTIONAL DUAL REGULATOR HCAR-RELATED"/>
    <property type="match status" value="1"/>
</dbReference>
<dbReference type="SUPFAM" id="SSF46785">
    <property type="entry name" value="Winged helix' DNA-binding domain"/>
    <property type="match status" value="1"/>
</dbReference>
<protein>
    <submittedName>
        <fullName evidence="7">Transcriptional regulator, LysR-family</fullName>
    </submittedName>
</protein>
<accession>X5EDE7</accession>
<evidence type="ECO:0000313" key="8">
    <source>
        <dbReference type="Proteomes" id="UP000023703"/>
    </source>
</evidence>
<dbReference type="AlphaFoldDB" id="X5EDE7"/>
<dbReference type="FunFam" id="1.10.10.10:FF:000001">
    <property type="entry name" value="LysR family transcriptional regulator"/>
    <property type="match status" value="1"/>
</dbReference>
<keyword evidence="2" id="KW-0805">Transcription regulation</keyword>
<dbReference type="GO" id="GO:0003700">
    <property type="term" value="F:DNA-binding transcription factor activity"/>
    <property type="evidence" value="ECO:0007669"/>
    <property type="project" value="InterPro"/>
</dbReference>
<dbReference type="InterPro" id="IPR036388">
    <property type="entry name" value="WH-like_DNA-bd_sf"/>
</dbReference>
<comment type="similarity">
    <text evidence="1">Belongs to the LysR transcriptional regulatory family.</text>
</comment>
<dbReference type="GO" id="GO:0003677">
    <property type="term" value="F:DNA binding"/>
    <property type="evidence" value="ECO:0007669"/>
    <property type="project" value="UniProtKB-KW"/>
</dbReference>
<evidence type="ECO:0000313" key="7">
    <source>
        <dbReference type="EMBL" id="AHW65410.1"/>
    </source>
</evidence>
<evidence type="ECO:0000256" key="1">
    <source>
        <dbReference type="ARBA" id="ARBA00009437"/>
    </source>
</evidence>
<dbReference type="Gene3D" id="1.10.10.10">
    <property type="entry name" value="Winged helix-like DNA-binding domain superfamily/Winged helix DNA-binding domain"/>
    <property type="match status" value="1"/>
</dbReference>
<dbReference type="PRINTS" id="PR00039">
    <property type="entry name" value="HTHLYSR"/>
</dbReference>
<dbReference type="KEGG" id="cgy:CGLY_14870"/>
<feature type="domain" description="HTH lysR-type" evidence="6">
    <location>
        <begin position="5"/>
        <end position="62"/>
    </location>
</feature>
<organism evidence="7 8">
    <name type="scientific">Corynebacterium glyciniphilum AJ 3170</name>
    <dbReference type="NCBI Taxonomy" id="1404245"/>
    <lineage>
        <taxon>Bacteria</taxon>
        <taxon>Bacillati</taxon>
        <taxon>Actinomycetota</taxon>
        <taxon>Actinomycetes</taxon>
        <taxon>Mycobacteriales</taxon>
        <taxon>Corynebacteriaceae</taxon>
        <taxon>Corynebacterium</taxon>
    </lineage>
</organism>
<reference evidence="7 8" key="1">
    <citation type="journal article" date="2015" name="Int. J. Syst. Evol. Microbiol.">
        <title>Revisiting Corynebacterium glyciniphilum (ex Kubota et al., 1972) sp. nov., nom. rev., isolated from putrefied banana.</title>
        <authorList>
            <person name="Al-Dilaimi A."/>
            <person name="Bednarz H."/>
            <person name="Lomker A."/>
            <person name="Niehaus K."/>
            <person name="Kalinowski J."/>
            <person name="Ruckert C."/>
        </authorList>
    </citation>
    <scope>NUCLEOTIDE SEQUENCE [LARGE SCALE GENOMIC DNA]</scope>
    <source>
        <strain evidence="7">AJ 3170</strain>
    </source>
</reference>
<name>X5EDE7_9CORY</name>
<keyword evidence="8" id="KW-1185">Reference proteome</keyword>